<evidence type="ECO:0000313" key="7">
    <source>
        <dbReference type="Proteomes" id="UP000664800"/>
    </source>
</evidence>
<dbReference type="InterPro" id="IPR004695">
    <property type="entry name" value="SLAC1/Mae1/Ssu1/TehA"/>
</dbReference>
<keyword evidence="3 5" id="KW-1133">Transmembrane helix</keyword>
<dbReference type="Pfam" id="PF03595">
    <property type="entry name" value="SLAC1"/>
    <property type="match status" value="1"/>
</dbReference>
<evidence type="ECO:0000256" key="5">
    <source>
        <dbReference type="SAM" id="Phobius"/>
    </source>
</evidence>
<dbReference type="Gene3D" id="1.50.10.150">
    <property type="entry name" value="Voltage-dependent anion channel"/>
    <property type="match status" value="1"/>
</dbReference>
<dbReference type="InterPro" id="IPR052951">
    <property type="entry name" value="Tellurite_res_ion_channel"/>
</dbReference>
<evidence type="ECO:0000256" key="1">
    <source>
        <dbReference type="ARBA" id="ARBA00004141"/>
    </source>
</evidence>
<feature type="transmembrane region" description="Helical" evidence="5">
    <location>
        <begin position="201"/>
        <end position="219"/>
    </location>
</feature>
<feature type="transmembrane region" description="Helical" evidence="5">
    <location>
        <begin position="168"/>
        <end position="189"/>
    </location>
</feature>
<feature type="transmembrane region" description="Helical" evidence="5">
    <location>
        <begin position="100"/>
        <end position="120"/>
    </location>
</feature>
<dbReference type="EMBL" id="JAFKMR010000011">
    <property type="protein sequence ID" value="MBN8743320.1"/>
    <property type="molecule type" value="Genomic_DNA"/>
</dbReference>
<feature type="transmembrane region" description="Helical" evidence="5">
    <location>
        <begin position="141"/>
        <end position="162"/>
    </location>
</feature>
<evidence type="ECO:0000256" key="4">
    <source>
        <dbReference type="ARBA" id="ARBA00023136"/>
    </source>
</evidence>
<feature type="transmembrane region" description="Helical" evidence="5">
    <location>
        <begin position="318"/>
        <end position="337"/>
    </location>
</feature>
<dbReference type="PANTHER" id="PTHR37955:SF1">
    <property type="entry name" value="DEP DOMAIN-CONTAINING PROTEIN"/>
    <property type="match status" value="1"/>
</dbReference>
<dbReference type="InterPro" id="IPR038665">
    <property type="entry name" value="Voltage-dep_anion_channel_sf"/>
</dbReference>
<reference evidence="6" key="1">
    <citation type="submission" date="2021-02" db="EMBL/GenBank/DDBJ databases">
        <title>Thiocyanate and organic carbon inputs drive convergent selection for specific autotrophic Afipia and Thiobacillus strains within complex microbiomes.</title>
        <authorList>
            <person name="Huddy R.J."/>
            <person name="Sachdeva R."/>
            <person name="Kadzinga F."/>
            <person name="Kantor R.S."/>
            <person name="Harrison S.T.L."/>
            <person name="Banfield J.F."/>
        </authorList>
    </citation>
    <scope>NUCLEOTIDE SEQUENCE</scope>
    <source>
        <strain evidence="6">SCN18_13_7_16_R3_B_64_19</strain>
    </source>
</reference>
<sequence>MEPGRLLAEDVTEVTIMYQNFSILRSININQRPRAHNSVPFFSTITHTMSTTSAPQSAEPAHASSWLAHFPITLFATVMGTTGLAIAWHKSAQVLAMPHGVGIGLSYVALALFVLLLLGYGAKALRYPGELRAEFNHPVRISFFPAISISALLLSIAFLHVQPVWSQAMWWGGITLHLVFTVVIMSSWIHHTHYQIQHSTPAWFIPVVGNILVPIAGMTHGSPEISWFFFSVGLVFWIVLLTVMMNRFFFHPPVPAKLLPTLFILIAPPAVGFLSYLALDGGVIDNFARVLFYVALFTTLLLFYQIPQFRKVPFFMSWWAYSFPLAAITIASLTMGSKIGSGFLIGLGGALLALTSALIALLVVLTLKAIGDGKVFIPE</sequence>
<dbReference type="PANTHER" id="PTHR37955">
    <property type="entry name" value="TELLURITE RESISTANCE PROTEIN TEHA"/>
    <property type="match status" value="1"/>
</dbReference>
<keyword evidence="4 5" id="KW-0472">Membrane</keyword>
<accession>A0A8I1MUY5</accession>
<comment type="subcellular location">
    <subcellularLocation>
        <location evidence="1">Membrane</location>
        <topology evidence="1">Multi-pass membrane protein</topology>
    </subcellularLocation>
</comment>
<evidence type="ECO:0000313" key="6">
    <source>
        <dbReference type="EMBL" id="MBN8743320.1"/>
    </source>
</evidence>
<gene>
    <name evidence="6" type="ORF">J0I24_03335</name>
</gene>
<evidence type="ECO:0000256" key="2">
    <source>
        <dbReference type="ARBA" id="ARBA00022692"/>
    </source>
</evidence>
<dbReference type="Proteomes" id="UP000664800">
    <property type="component" value="Unassembled WGS sequence"/>
</dbReference>
<dbReference type="CDD" id="cd09323">
    <property type="entry name" value="TDT_SLAC1_like"/>
    <property type="match status" value="1"/>
</dbReference>
<organism evidence="6 7">
    <name type="scientific">Thiomonas arsenitoxydans (strain DSM 22701 / CIP 110005 / 3As)</name>
    <dbReference type="NCBI Taxonomy" id="426114"/>
    <lineage>
        <taxon>Bacteria</taxon>
        <taxon>Pseudomonadati</taxon>
        <taxon>Pseudomonadota</taxon>
        <taxon>Betaproteobacteria</taxon>
        <taxon>Burkholderiales</taxon>
        <taxon>Thiomonas</taxon>
    </lineage>
</organism>
<feature type="transmembrane region" description="Helical" evidence="5">
    <location>
        <begin position="225"/>
        <end position="246"/>
    </location>
</feature>
<feature type="transmembrane region" description="Helical" evidence="5">
    <location>
        <begin position="290"/>
        <end position="306"/>
    </location>
</feature>
<feature type="transmembrane region" description="Helical" evidence="5">
    <location>
        <begin position="66"/>
        <end position="88"/>
    </location>
</feature>
<feature type="transmembrane region" description="Helical" evidence="5">
    <location>
        <begin position="343"/>
        <end position="367"/>
    </location>
</feature>
<dbReference type="GO" id="GO:0005886">
    <property type="term" value="C:plasma membrane"/>
    <property type="evidence" value="ECO:0007669"/>
    <property type="project" value="TreeGrafter"/>
</dbReference>
<protein>
    <submittedName>
        <fullName evidence="6">SLAC1 anion channel family protein</fullName>
    </submittedName>
</protein>
<proteinExistence type="predicted"/>
<feature type="transmembrane region" description="Helical" evidence="5">
    <location>
        <begin position="258"/>
        <end position="278"/>
    </location>
</feature>
<keyword evidence="2 5" id="KW-0812">Transmembrane</keyword>
<evidence type="ECO:0000256" key="3">
    <source>
        <dbReference type="ARBA" id="ARBA00022989"/>
    </source>
</evidence>
<comment type="caution">
    <text evidence="6">The sequence shown here is derived from an EMBL/GenBank/DDBJ whole genome shotgun (WGS) entry which is preliminary data.</text>
</comment>
<dbReference type="AlphaFoldDB" id="A0A8I1MUY5"/>
<dbReference type="GO" id="GO:0046583">
    <property type="term" value="F:monoatomic cation efflux transmembrane transporter activity"/>
    <property type="evidence" value="ECO:0007669"/>
    <property type="project" value="TreeGrafter"/>
</dbReference>
<name>A0A8I1MUY5_THIA3</name>